<protein>
    <recommendedName>
        <fullName evidence="3">Ribosome maturation factor RimP</fullName>
    </recommendedName>
</protein>
<dbReference type="PANTHER" id="PTHR33867:SF1">
    <property type="entry name" value="RIBOSOME MATURATION FACTOR RIMP"/>
    <property type="match status" value="1"/>
</dbReference>
<name>A0ABT1N9N3_9FIRM</name>
<organism evidence="6 7">
    <name type="scientific">Lutispora saccharofermentans</name>
    <dbReference type="NCBI Taxonomy" id="3024236"/>
    <lineage>
        <taxon>Bacteria</taxon>
        <taxon>Bacillati</taxon>
        <taxon>Bacillota</taxon>
        <taxon>Clostridia</taxon>
        <taxon>Lutisporales</taxon>
        <taxon>Lutisporaceae</taxon>
        <taxon>Lutispora</taxon>
    </lineage>
</organism>
<feature type="domain" description="Ribosome maturation factor RimP N-terminal" evidence="4">
    <location>
        <begin position="15"/>
        <end position="84"/>
    </location>
</feature>
<reference evidence="6 7" key="1">
    <citation type="submission" date="2021-10" db="EMBL/GenBank/DDBJ databases">
        <title>Lutispora strain m25 sp. nov., a thermophilic, non-spore-forming bacterium isolated from a lab-scale methanogenic bioreactor digesting anaerobic sludge.</title>
        <authorList>
            <person name="El Houari A."/>
            <person name="Mcdonald J."/>
        </authorList>
    </citation>
    <scope>NUCLEOTIDE SEQUENCE [LARGE SCALE GENOMIC DNA]</scope>
    <source>
        <strain evidence="7">m25</strain>
    </source>
</reference>
<dbReference type="SUPFAM" id="SSF75420">
    <property type="entry name" value="YhbC-like, N-terminal domain"/>
    <property type="match status" value="1"/>
</dbReference>
<dbReference type="HAMAP" id="MF_01077">
    <property type="entry name" value="RimP"/>
    <property type="match status" value="1"/>
</dbReference>
<feature type="domain" description="Ribosome maturation factor RimP C-terminal" evidence="5">
    <location>
        <begin position="87"/>
        <end position="152"/>
    </location>
</feature>
<dbReference type="InterPro" id="IPR028989">
    <property type="entry name" value="RimP_N"/>
</dbReference>
<dbReference type="CDD" id="cd01734">
    <property type="entry name" value="YlxS_C"/>
    <property type="match status" value="1"/>
</dbReference>
<dbReference type="InterPro" id="IPR028998">
    <property type="entry name" value="RimP_C"/>
</dbReference>
<dbReference type="Gene3D" id="3.30.300.70">
    <property type="entry name" value="RimP-like superfamily, N-terminal"/>
    <property type="match status" value="1"/>
</dbReference>
<dbReference type="InterPro" id="IPR035956">
    <property type="entry name" value="RimP_N_sf"/>
</dbReference>
<keyword evidence="1 3" id="KW-0963">Cytoplasm</keyword>
<evidence type="ECO:0000259" key="5">
    <source>
        <dbReference type="Pfam" id="PF17384"/>
    </source>
</evidence>
<evidence type="ECO:0000313" key="7">
    <source>
        <dbReference type="Proteomes" id="UP001651880"/>
    </source>
</evidence>
<comment type="caution">
    <text evidence="6">The sequence shown here is derived from an EMBL/GenBank/DDBJ whole genome shotgun (WGS) entry which is preliminary data.</text>
</comment>
<dbReference type="InterPro" id="IPR036847">
    <property type="entry name" value="RimP_C_sf"/>
</dbReference>
<comment type="function">
    <text evidence="3">Required for maturation of 30S ribosomal subunits.</text>
</comment>
<gene>
    <name evidence="3" type="primary">rimP</name>
    <name evidence="6" type="ORF">LJD61_00130</name>
</gene>
<keyword evidence="2 3" id="KW-0690">Ribosome biogenesis</keyword>
<evidence type="ECO:0000313" key="6">
    <source>
        <dbReference type="EMBL" id="MCQ1527957.1"/>
    </source>
</evidence>
<dbReference type="EMBL" id="JAJEKE010000001">
    <property type="protein sequence ID" value="MCQ1527957.1"/>
    <property type="molecule type" value="Genomic_DNA"/>
</dbReference>
<sequence length="152" mass="17979">MKRKVEDILYDLSMPILNKYKFEFVDIEYKKEGGQWYLRLFIDKDGGITVDDCQLVSEALSDMLDEVDPIEHAYIFEVSSPGIERPLKTERDYKRNLNKELEIKFYEPYEGKKVIEAILVDFDEKKVILDYNGENIEIKKDIIAIMKPLIKF</sequence>
<comment type="subcellular location">
    <subcellularLocation>
        <location evidence="3">Cytoplasm</location>
    </subcellularLocation>
</comment>
<dbReference type="SUPFAM" id="SSF74942">
    <property type="entry name" value="YhbC-like, C-terminal domain"/>
    <property type="match status" value="1"/>
</dbReference>
<comment type="similarity">
    <text evidence="3">Belongs to the RimP family.</text>
</comment>
<dbReference type="PANTHER" id="PTHR33867">
    <property type="entry name" value="RIBOSOME MATURATION FACTOR RIMP"/>
    <property type="match status" value="1"/>
</dbReference>
<dbReference type="Pfam" id="PF02576">
    <property type="entry name" value="RimP_N"/>
    <property type="match status" value="1"/>
</dbReference>
<accession>A0ABT1N9N3</accession>
<proteinExistence type="inferred from homology"/>
<evidence type="ECO:0000259" key="4">
    <source>
        <dbReference type="Pfam" id="PF02576"/>
    </source>
</evidence>
<dbReference type="Proteomes" id="UP001651880">
    <property type="component" value="Unassembled WGS sequence"/>
</dbReference>
<dbReference type="InterPro" id="IPR003728">
    <property type="entry name" value="Ribosome_maturation_RimP"/>
</dbReference>
<evidence type="ECO:0000256" key="3">
    <source>
        <dbReference type="HAMAP-Rule" id="MF_01077"/>
    </source>
</evidence>
<dbReference type="Gene3D" id="2.30.30.180">
    <property type="entry name" value="Ribosome maturation factor RimP, C-terminal domain"/>
    <property type="match status" value="1"/>
</dbReference>
<evidence type="ECO:0000256" key="2">
    <source>
        <dbReference type="ARBA" id="ARBA00022517"/>
    </source>
</evidence>
<evidence type="ECO:0000256" key="1">
    <source>
        <dbReference type="ARBA" id="ARBA00022490"/>
    </source>
</evidence>
<keyword evidence="7" id="KW-1185">Reference proteome</keyword>
<dbReference type="Pfam" id="PF17384">
    <property type="entry name" value="DUF150_C"/>
    <property type="match status" value="1"/>
</dbReference>